<gene>
    <name evidence="1" type="ORF">CHX27_06630</name>
</gene>
<dbReference type="AlphaFoldDB" id="A0A255ZUW7"/>
<name>A0A255ZUW7_9FLAO</name>
<reference evidence="1 2" key="1">
    <citation type="submission" date="2017-07" db="EMBL/GenBank/DDBJ databases">
        <title>Flavobacterium cyanobacteriorum sp. nov., isolated from cyanobacterial aggregates in a eutrophic lake.</title>
        <authorList>
            <person name="Cai H."/>
        </authorList>
    </citation>
    <scope>NUCLEOTIDE SEQUENCE [LARGE SCALE GENOMIC DNA]</scope>
    <source>
        <strain evidence="1 2">TH167</strain>
    </source>
</reference>
<evidence type="ECO:0008006" key="3">
    <source>
        <dbReference type="Google" id="ProtNLM"/>
    </source>
</evidence>
<dbReference type="EMBL" id="NOXX01000185">
    <property type="protein sequence ID" value="OYQ45211.1"/>
    <property type="molecule type" value="Genomic_DNA"/>
</dbReference>
<proteinExistence type="predicted"/>
<comment type="caution">
    <text evidence="1">The sequence shown here is derived from an EMBL/GenBank/DDBJ whole genome shotgun (WGS) entry which is preliminary data.</text>
</comment>
<evidence type="ECO:0000313" key="1">
    <source>
        <dbReference type="EMBL" id="OYQ45211.1"/>
    </source>
</evidence>
<protein>
    <recommendedName>
        <fullName evidence="3">Peptidoglycan-binding protein LysM</fullName>
    </recommendedName>
</protein>
<keyword evidence="2" id="KW-1185">Reference proteome</keyword>
<dbReference type="Proteomes" id="UP000216035">
    <property type="component" value="Unassembled WGS sequence"/>
</dbReference>
<dbReference type="OrthoDB" id="1143238at2"/>
<accession>A0A255ZUW7</accession>
<organism evidence="1 2">
    <name type="scientific">Flavobacterium aurantiibacter</name>
    <dbReference type="NCBI Taxonomy" id="2023067"/>
    <lineage>
        <taxon>Bacteria</taxon>
        <taxon>Pseudomonadati</taxon>
        <taxon>Bacteroidota</taxon>
        <taxon>Flavobacteriia</taxon>
        <taxon>Flavobacteriales</taxon>
        <taxon>Flavobacteriaceae</taxon>
        <taxon>Flavobacterium</taxon>
    </lineage>
</organism>
<sequence>MIKKWIFYASIALILAFISSGFKGSNSQVIDYSEDQLLQTFVLPSQYPQDYYKYQIVFTGYSFTGFKEAVAFKESQGNYRQVNRFGYMGKYQFGKDALSYLGIRNHSAFLADEKLQERAFERLLAVNKGKLKKEIEIFSGKEVAGVLVTESGILAAAHLGGSSSVKKFLYSNGENLKRDGFGTSIASYMRKYAGYDTSSIAAEE</sequence>
<evidence type="ECO:0000313" key="2">
    <source>
        <dbReference type="Proteomes" id="UP000216035"/>
    </source>
</evidence>